<dbReference type="Proteomes" id="UP000541535">
    <property type="component" value="Unassembled WGS sequence"/>
</dbReference>
<dbReference type="Pfam" id="PF16332">
    <property type="entry name" value="DUF4962"/>
    <property type="match status" value="1"/>
</dbReference>
<feature type="chain" id="PRO_5031289131" description="DUF4962 domain-containing protein" evidence="5">
    <location>
        <begin position="26"/>
        <end position="743"/>
    </location>
</feature>
<dbReference type="GO" id="GO:0016829">
    <property type="term" value="F:lyase activity"/>
    <property type="evidence" value="ECO:0007669"/>
    <property type="project" value="UniProtKB-KW"/>
</dbReference>
<feature type="domain" description="Heparinase II/III-like C-terminal" evidence="6">
    <location>
        <begin position="479"/>
        <end position="675"/>
    </location>
</feature>
<reference evidence="8 9" key="1">
    <citation type="submission" date="2020-08" db="EMBL/GenBank/DDBJ databases">
        <title>Genomic Encyclopedia of Type Strains, Phase III (KMG-III): the genomes of soil and plant-associated and newly described type strains.</title>
        <authorList>
            <person name="Whitman W."/>
        </authorList>
    </citation>
    <scope>NUCLEOTIDE SEQUENCE [LARGE SCALE GENOMIC DNA]</scope>
    <source>
        <strain evidence="8 9">CECT 8897</strain>
    </source>
</reference>
<keyword evidence="2 5" id="KW-0732">Signal</keyword>
<organism evidence="8 9">
    <name type="scientific">Pseudoduganella violacea</name>
    <dbReference type="NCBI Taxonomy" id="1715466"/>
    <lineage>
        <taxon>Bacteria</taxon>
        <taxon>Pseudomonadati</taxon>
        <taxon>Pseudomonadota</taxon>
        <taxon>Betaproteobacteria</taxon>
        <taxon>Burkholderiales</taxon>
        <taxon>Oxalobacteraceae</taxon>
        <taxon>Telluria group</taxon>
        <taxon>Pseudoduganella</taxon>
    </lineage>
</organism>
<keyword evidence="3" id="KW-0574">Periplasm</keyword>
<dbReference type="AlphaFoldDB" id="A0A7W5BC53"/>
<keyword evidence="4" id="KW-0456">Lyase</keyword>
<comment type="subcellular location">
    <subcellularLocation>
        <location evidence="1">Periplasm</location>
    </subcellularLocation>
</comment>
<evidence type="ECO:0000313" key="9">
    <source>
        <dbReference type="Proteomes" id="UP000541535"/>
    </source>
</evidence>
<dbReference type="InterPro" id="IPR032518">
    <property type="entry name" value="HepII_N"/>
</dbReference>
<evidence type="ECO:0000259" key="6">
    <source>
        <dbReference type="Pfam" id="PF07940"/>
    </source>
</evidence>
<evidence type="ECO:0008006" key="10">
    <source>
        <dbReference type="Google" id="ProtNLM"/>
    </source>
</evidence>
<dbReference type="PANTHER" id="PTHR39210:SF1">
    <property type="entry name" value="HEPARIN-SULFATE LYASE"/>
    <property type="match status" value="1"/>
</dbReference>
<evidence type="ECO:0000256" key="2">
    <source>
        <dbReference type="ARBA" id="ARBA00022729"/>
    </source>
</evidence>
<accession>A0A7W5BC53</accession>
<name>A0A7W5BC53_9BURK</name>
<dbReference type="PANTHER" id="PTHR39210">
    <property type="entry name" value="HEPARIN-SULFATE LYASE"/>
    <property type="match status" value="1"/>
</dbReference>
<evidence type="ECO:0000256" key="4">
    <source>
        <dbReference type="ARBA" id="ARBA00023239"/>
    </source>
</evidence>
<dbReference type="Gene3D" id="2.60.40.10">
    <property type="entry name" value="Immunoglobulins"/>
    <property type="match status" value="1"/>
</dbReference>
<evidence type="ECO:0000256" key="5">
    <source>
        <dbReference type="SAM" id="SignalP"/>
    </source>
</evidence>
<evidence type="ECO:0000259" key="7">
    <source>
        <dbReference type="Pfam" id="PF16332"/>
    </source>
</evidence>
<proteinExistence type="predicted"/>
<gene>
    <name evidence="8" type="ORF">FHS03_002662</name>
</gene>
<dbReference type="Pfam" id="PF07940">
    <property type="entry name" value="Hepar_II_III_C"/>
    <property type="match status" value="1"/>
</dbReference>
<sequence length="743" mass="80596">MTFGNNILASMIALGLASIAVPSHADWALSADPIAVKPRPEQMQVQPQNPPAFTWSRHPLKPASYTVEVKSGSAVVATYTTKRNFYLPAKAFAAGTYTWRVTPSTVEAWSTPRTFVIDSTSKVFEVPESEVLRTNAIKHPRPRILPKEFMPVAQWSAAMKTDRGAALTRLTNEVTGRITSLVPIRDTDWVMFTTTTASAARSAQDTDIRTKIGLAARQAEAAALLFRLTGDVKFLNEALLRGDQLAALNPYGTTSYSNQDQATRQIAFSLAKSVDLIYDKLDATRRAAWLKAIEQRVAVIYADLAGGDGRMDQYPFDSHGGSNLGYVSVIAALLVNEIPAAQTWFDFAVRAFIHSTSVWSGPEGGFSQGTAYGTYTADILLQQWQPLGEALGLNLFNKPWAIGFTNYMMHFLPPGSPGNVFGDEREIIPNWGLTKAFASRYTTPTAAWYAKNQLGDENDLTLLTARYPLPVQTVTTAVPPANAALYPSIGWVAMHSSMADRARTSLYFKSSPYGSYNHSHSDQNSIVLNSGGRRLLMEAGYQDYYMSPLVTSWYRQTKAHNAITYDGGVGQFTQGTGENLGYNGRITAFSTSAALDYAEGDATPAYAGSLSAAIRKVWYLRGQDAVVVLDKISSPAAHKFEWNMHAAGPIKTEAPAKVAITNVDRSVCLTDLSSGSVFETRSGPPPKAGMVENHGAYVKTAAATSAEFLVVLDVGCKRPAVTLTNTASGRTLTIGTQTLNLPK</sequence>
<evidence type="ECO:0000313" key="8">
    <source>
        <dbReference type="EMBL" id="MBB3119610.1"/>
    </source>
</evidence>
<protein>
    <recommendedName>
        <fullName evidence="10">DUF4962 domain-containing protein</fullName>
    </recommendedName>
</protein>
<dbReference type="InterPro" id="IPR013783">
    <property type="entry name" value="Ig-like_fold"/>
</dbReference>
<dbReference type="Gene3D" id="2.70.98.70">
    <property type="match status" value="1"/>
</dbReference>
<dbReference type="SUPFAM" id="SSF48230">
    <property type="entry name" value="Chondroitin AC/alginate lyase"/>
    <property type="match status" value="1"/>
</dbReference>
<dbReference type="InterPro" id="IPR012480">
    <property type="entry name" value="Hepar_II_III_C"/>
</dbReference>
<dbReference type="Gene3D" id="1.50.10.100">
    <property type="entry name" value="Chondroitin AC/alginate lyase"/>
    <property type="match status" value="1"/>
</dbReference>
<evidence type="ECO:0000256" key="1">
    <source>
        <dbReference type="ARBA" id="ARBA00004418"/>
    </source>
</evidence>
<dbReference type="GO" id="GO:0042597">
    <property type="term" value="C:periplasmic space"/>
    <property type="evidence" value="ECO:0007669"/>
    <property type="project" value="UniProtKB-SubCell"/>
</dbReference>
<dbReference type="RefSeq" id="WP_229426195.1">
    <property type="nucleotide sequence ID" value="NZ_JACHXD010000006.1"/>
</dbReference>
<evidence type="ECO:0000256" key="3">
    <source>
        <dbReference type="ARBA" id="ARBA00022764"/>
    </source>
</evidence>
<dbReference type="InterPro" id="IPR008929">
    <property type="entry name" value="Chondroitin_lyas"/>
</dbReference>
<feature type="domain" description="Heparinase II N-terminal" evidence="7">
    <location>
        <begin position="73"/>
        <end position="459"/>
    </location>
</feature>
<keyword evidence="9" id="KW-1185">Reference proteome</keyword>
<dbReference type="EMBL" id="JACHXD010000006">
    <property type="protein sequence ID" value="MBB3119610.1"/>
    <property type="molecule type" value="Genomic_DNA"/>
</dbReference>
<comment type="caution">
    <text evidence="8">The sequence shown here is derived from an EMBL/GenBank/DDBJ whole genome shotgun (WGS) entry which is preliminary data.</text>
</comment>
<feature type="signal peptide" evidence="5">
    <location>
        <begin position="1"/>
        <end position="25"/>
    </location>
</feature>